<comment type="caution">
    <text evidence="3">The sequence shown here is derived from an EMBL/GenBank/DDBJ whole genome shotgun (WGS) entry which is preliminary data.</text>
</comment>
<organism evidence="3 4">
    <name type="scientific">Mycobacterium talmoniae</name>
    <dbReference type="NCBI Taxonomy" id="1858794"/>
    <lineage>
        <taxon>Bacteria</taxon>
        <taxon>Bacillati</taxon>
        <taxon>Actinomycetota</taxon>
        <taxon>Actinomycetes</taxon>
        <taxon>Mycobacteriales</taxon>
        <taxon>Mycobacteriaceae</taxon>
        <taxon>Mycobacterium</taxon>
    </lineage>
</organism>
<dbReference type="EMBL" id="PPEA01000671">
    <property type="protein sequence ID" value="PQM45080.1"/>
    <property type="molecule type" value="Genomic_DNA"/>
</dbReference>
<reference evidence="3 4" key="1">
    <citation type="journal article" date="2017" name="Int. J. Syst. Evol. Microbiol.">
        <title>Mycobacterium talmoniae sp. nov., a slowly growing mycobacterium isolated from human respiratory samples.</title>
        <authorList>
            <person name="Davidson R.M."/>
            <person name="DeGroote M.A."/>
            <person name="Marola J.L."/>
            <person name="Buss S."/>
            <person name="Jones V."/>
            <person name="McNeil M.R."/>
            <person name="Freifeld A.G."/>
            <person name="Elaine Epperson L."/>
            <person name="Hasan N.A."/>
            <person name="Jackson M."/>
            <person name="Iwen P.C."/>
            <person name="Salfinger M."/>
            <person name="Strong M."/>
        </authorList>
    </citation>
    <scope>NUCLEOTIDE SEQUENCE [LARGE SCALE GENOMIC DNA]</scope>
    <source>
        <strain evidence="3 4">ATCC BAA-2683</strain>
    </source>
</reference>
<evidence type="ECO:0000256" key="1">
    <source>
        <dbReference type="SAM" id="MobiDB-lite"/>
    </source>
</evidence>
<dbReference type="Proteomes" id="UP000238296">
    <property type="component" value="Unassembled WGS sequence"/>
</dbReference>
<keyword evidence="2" id="KW-0732">Signal</keyword>
<evidence type="ECO:0000313" key="4">
    <source>
        <dbReference type="Proteomes" id="UP000238296"/>
    </source>
</evidence>
<sequence length="105" mass="10483">MGVGRASRRANMLSTRAALARLLAVISAVNAASVPTKGLSSISAASISATNSSSSASINSATSPMSSMISVDTGAPFIKLSVSPHISRHKDGASGHIARPVLALP</sequence>
<protein>
    <recommendedName>
        <fullName evidence="5">Secreted protein</fullName>
    </recommendedName>
</protein>
<feature type="region of interest" description="Disordered" evidence="1">
    <location>
        <begin position="86"/>
        <end position="105"/>
    </location>
</feature>
<feature type="chain" id="PRO_5015554360" description="Secreted protein" evidence="2">
    <location>
        <begin position="32"/>
        <end position="105"/>
    </location>
</feature>
<proteinExistence type="predicted"/>
<evidence type="ECO:0000313" key="3">
    <source>
        <dbReference type="EMBL" id="PQM45080.1"/>
    </source>
</evidence>
<accession>A0A2S8BEI5</accession>
<evidence type="ECO:0008006" key="5">
    <source>
        <dbReference type="Google" id="ProtNLM"/>
    </source>
</evidence>
<dbReference type="AlphaFoldDB" id="A0A2S8BEI5"/>
<name>A0A2S8BEI5_9MYCO</name>
<feature type="signal peptide" evidence="2">
    <location>
        <begin position="1"/>
        <end position="31"/>
    </location>
</feature>
<evidence type="ECO:0000256" key="2">
    <source>
        <dbReference type="SAM" id="SignalP"/>
    </source>
</evidence>
<gene>
    <name evidence="3" type="ORF">C1Y40_04749</name>
</gene>